<protein>
    <submittedName>
        <fullName evidence="1">Uncharacterized protein</fullName>
    </submittedName>
</protein>
<evidence type="ECO:0000313" key="2">
    <source>
        <dbReference type="Proteomes" id="UP000094526"/>
    </source>
</evidence>
<organism evidence="1 2">
    <name type="scientific">Cladophialophora carrionii</name>
    <dbReference type="NCBI Taxonomy" id="86049"/>
    <lineage>
        <taxon>Eukaryota</taxon>
        <taxon>Fungi</taxon>
        <taxon>Dikarya</taxon>
        <taxon>Ascomycota</taxon>
        <taxon>Pezizomycotina</taxon>
        <taxon>Eurotiomycetes</taxon>
        <taxon>Chaetothyriomycetidae</taxon>
        <taxon>Chaetothyriales</taxon>
        <taxon>Herpotrichiellaceae</taxon>
        <taxon>Cladophialophora</taxon>
    </lineage>
</organism>
<name>A0A1C1CF98_9EURO</name>
<dbReference type="Proteomes" id="UP000094526">
    <property type="component" value="Unassembled WGS sequence"/>
</dbReference>
<dbReference type="EMBL" id="LGRB01000014">
    <property type="protein sequence ID" value="OCT47193.1"/>
    <property type="molecule type" value="Genomic_DNA"/>
</dbReference>
<dbReference type="AlphaFoldDB" id="A0A1C1CF98"/>
<comment type="caution">
    <text evidence="1">The sequence shown here is derived from an EMBL/GenBank/DDBJ whole genome shotgun (WGS) entry which is preliminary data.</text>
</comment>
<proteinExistence type="predicted"/>
<dbReference type="VEuPathDB" id="FungiDB:CLCR_11262"/>
<keyword evidence="2" id="KW-1185">Reference proteome</keyword>
<accession>A0A1C1CF98</accession>
<evidence type="ECO:0000313" key="1">
    <source>
        <dbReference type="EMBL" id="OCT47193.1"/>
    </source>
</evidence>
<dbReference type="STRING" id="86049.A0A1C1CF98"/>
<dbReference type="OrthoDB" id="3344043at2759"/>
<reference evidence="2" key="1">
    <citation type="submission" date="2015-07" db="EMBL/GenBank/DDBJ databases">
        <authorList>
            <person name="Teixeira M.M."/>
            <person name="Souza R.C."/>
            <person name="Almeida L.G."/>
            <person name="Vicente V.A."/>
            <person name="de Hoog S."/>
            <person name="Bocca A.L."/>
            <person name="de Almeida S.R."/>
            <person name="Vasconcelos A.T."/>
            <person name="Felipe M.S."/>
        </authorList>
    </citation>
    <scope>NUCLEOTIDE SEQUENCE [LARGE SCALE GENOMIC DNA]</scope>
    <source>
        <strain evidence="2">KSF</strain>
    </source>
</reference>
<sequence>MASVKDWAALTKARHTSTTEQLLQFNAAGVDPYLIQVAELIGSQVNISLPGPRNLVIAFSSLPQAEFSGQRMGIGFSDRHIVRILAESNGGFAFLGILSCLGEYFASDVIVAVIMKLASNLQTDGMWEGWEPSDSQWKRLVHLCQGLLATSPFGTLISRNHEDLRTGTDHVNVAQIVEALVNMSDLVGGGAKNFSLEHAASDAYWFAAVAEYLFDLRVAAEDPDGVLLYARPGTNAKEAQFVFQSDVPVYSDEAAELVPLSEAFADIGHIRVQLVVETILELGFYIARTVVIPNLFPKRAGVLVFYERLHAARLIYRAQEAPATEAFLKGFVAALPTPRHLIETMCLLVTGSVPNNLLESSLSISHEGITVSMNAWNPNSGVRDPENEHVVIRQRAGVNVSTGSSHLNGRIFDHGYWVLFDNKNTESDLSSFSQILNC</sequence>
<dbReference type="VEuPathDB" id="FungiDB:G647_02241"/>
<dbReference type="VEuPathDB" id="FungiDB:G647_02242"/>
<gene>
    <name evidence="1" type="ORF">CLCR_11262</name>
</gene>